<dbReference type="RefSeq" id="WP_194313305.1">
    <property type="nucleotide sequence ID" value="NZ_JADHEC010000094.1"/>
</dbReference>
<evidence type="ECO:0000313" key="1">
    <source>
        <dbReference type="EMBL" id="MBF2710092.1"/>
    </source>
</evidence>
<dbReference type="InterPro" id="IPR019042">
    <property type="entry name" value="Restrct_endonuc_II_CfrBI"/>
</dbReference>
<dbReference type="AlphaFoldDB" id="A0A930UDA5"/>
<keyword evidence="1" id="KW-0378">Hydrolase</keyword>
<protein>
    <submittedName>
        <fullName evidence="1">CfrBI family restriction endonuclease</fullName>
    </submittedName>
</protein>
<dbReference type="Pfam" id="PF09516">
    <property type="entry name" value="RE_CfrBI"/>
    <property type="match status" value="1"/>
</dbReference>
<gene>
    <name evidence="1" type="ORF">IR213_16130</name>
</gene>
<keyword evidence="2" id="KW-1185">Reference proteome</keyword>
<reference evidence="1" key="1">
    <citation type="submission" date="2020-11" db="EMBL/GenBank/DDBJ databases">
        <title>Genome of Flavobacterium soyangense.</title>
        <authorList>
            <person name="Liu Q."/>
            <person name="Xin Y.-H."/>
        </authorList>
    </citation>
    <scope>NUCLEOTIDE SEQUENCE</scope>
    <source>
        <strain evidence="1">CGMCC 1.13493</strain>
    </source>
</reference>
<dbReference type="GO" id="GO:0004519">
    <property type="term" value="F:endonuclease activity"/>
    <property type="evidence" value="ECO:0007669"/>
    <property type="project" value="UniProtKB-KW"/>
</dbReference>
<keyword evidence="1" id="KW-0255">Endonuclease</keyword>
<keyword evidence="1" id="KW-0540">Nuclease</keyword>
<name>A0A930UDA5_9FLAO</name>
<proteinExistence type="predicted"/>
<dbReference type="EMBL" id="JADHEC010000094">
    <property type="protein sequence ID" value="MBF2710092.1"/>
    <property type="molecule type" value="Genomic_DNA"/>
</dbReference>
<evidence type="ECO:0000313" key="2">
    <source>
        <dbReference type="Proteomes" id="UP000646211"/>
    </source>
</evidence>
<accession>A0A930UDA5</accession>
<dbReference type="Proteomes" id="UP000646211">
    <property type="component" value="Unassembled WGS sequence"/>
</dbReference>
<sequence>MSTFTTVSLKNVLNKLYEGEDYRGEVISLIQDNFIAYSLDFLKRVMLAKIENKDITVDWYEKEFIQNEDLKKDEIAINSGMNMKTISNKYKTTKKDIVISASNDQYDDLKRAIDELIDVEKDLDLTLTIKYNKASVDLTLNETLIVINTLAVKRAAIRAGAWSSIGKNIEKPLMKSLCILYGVPEKNYEIIYKKADYSKNEDIYSREIDFYLVDNTEKSLLCEVKLMGKGNPEVADAVIARKTNLFVADTLSETNKRQLKDWNIEWIELRAKKGYEKVKDVLKSLN</sequence>
<feature type="non-terminal residue" evidence="1">
    <location>
        <position position="286"/>
    </location>
</feature>
<comment type="caution">
    <text evidence="1">The sequence shown here is derived from an EMBL/GenBank/DDBJ whole genome shotgun (WGS) entry which is preliminary data.</text>
</comment>
<organism evidence="1 2">
    <name type="scientific">Flavobacterium soyangense</name>
    <dbReference type="NCBI Taxonomy" id="2023265"/>
    <lineage>
        <taxon>Bacteria</taxon>
        <taxon>Pseudomonadati</taxon>
        <taxon>Bacteroidota</taxon>
        <taxon>Flavobacteriia</taxon>
        <taxon>Flavobacteriales</taxon>
        <taxon>Flavobacteriaceae</taxon>
        <taxon>Flavobacterium</taxon>
    </lineage>
</organism>